<evidence type="ECO:0000313" key="1">
    <source>
        <dbReference type="EMBL" id="MSE06581.1"/>
    </source>
</evidence>
<keyword evidence="1" id="KW-0418">Kinase</keyword>
<dbReference type="GO" id="GO:0016301">
    <property type="term" value="F:kinase activity"/>
    <property type="evidence" value="ECO:0007669"/>
    <property type="project" value="UniProtKB-KW"/>
</dbReference>
<dbReference type="Proteomes" id="UP000437575">
    <property type="component" value="Unassembled WGS sequence"/>
</dbReference>
<organism evidence="1 2">
    <name type="scientific">Ligilactobacillus salivarius</name>
    <dbReference type="NCBI Taxonomy" id="1624"/>
    <lineage>
        <taxon>Bacteria</taxon>
        <taxon>Bacillati</taxon>
        <taxon>Bacillota</taxon>
        <taxon>Bacilli</taxon>
        <taxon>Lactobacillales</taxon>
        <taxon>Lactobacillaceae</taxon>
        <taxon>Ligilactobacillus</taxon>
    </lineage>
</organism>
<sequence>MSTISHYKEVDINKKNPLLSQIRTTVETAFYGNNFERVTDISKAYYLAKNCPSTIVTDVPIKHTQELGLPVDSKMLVNNHGKIVGRTAAARHIIGHLG</sequence>
<dbReference type="EMBL" id="WKKZ01001087">
    <property type="protein sequence ID" value="MSE06581.1"/>
    <property type="molecule type" value="Genomic_DNA"/>
</dbReference>
<keyword evidence="1" id="KW-0808">Transferase</keyword>
<protein>
    <submittedName>
        <fullName evidence="1">Phosphoenolpyruvate carboxykinase</fullName>
    </submittedName>
</protein>
<evidence type="ECO:0000313" key="2">
    <source>
        <dbReference type="Proteomes" id="UP000437575"/>
    </source>
</evidence>
<dbReference type="AlphaFoldDB" id="A0A6A8LTH3"/>
<gene>
    <name evidence="1" type="ORF">GKC34_12765</name>
</gene>
<reference evidence="1 2" key="1">
    <citation type="submission" date="2019-11" db="EMBL/GenBank/DDBJ databases">
        <title>Draft Genome Sequence of Plant Growth-Promoting Rhizosphere-Associated Bacteria.</title>
        <authorList>
            <person name="Vasilyev I.Y."/>
            <person name="Radchenko V."/>
            <person name="Ilnitskaya E.V."/>
        </authorList>
    </citation>
    <scope>NUCLEOTIDE SEQUENCE [LARGE SCALE GENOMIC DNA]</scope>
    <source>
        <strain evidence="1 2">VRA_1sq_f</strain>
    </source>
</reference>
<name>A0A6A8LTH3_9LACO</name>
<accession>A0A6A8LTH3</accession>
<feature type="non-terminal residue" evidence="1">
    <location>
        <position position="98"/>
    </location>
</feature>
<comment type="caution">
    <text evidence="1">The sequence shown here is derived from an EMBL/GenBank/DDBJ whole genome shotgun (WGS) entry which is preliminary data.</text>
</comment>
<proteinExistence type="predicted"/>
<keyword evidence="1" id="KW-0670">Pyruvate</keyword>